<keyword evidence="2" id="KW-1003">Cell membrane</keyword>
<dbReference type="InterPro" id="IPR032694">
    <property type="entry name" value="CopC/D"/>
</dbReference>
<keyword evidence="5 6" id="KW-0472">Membrane</keyword>
<evidence type="ECO:0000256" key="1">
    <source>
        <dbReference type="ARBA" id="ARBA00004651"/>
    </source>
</evidence>
<feature type="transmembrane region" description="Helical" evidence="6">
    <location>
        <begin position="20"/>
        <end position="39"/>
    </location>
</feature>
<comment type="caution">
    <text evidence="8">The sequence shown here is derived from an EMBL/GenBank/DDBJ whole genome shotgun (WGS) entry which is preliminary data.</text>
</comment>
<feature type="domain" description="Copper resistance protein D" evidence="7">
    <location>
        <begin position="179"/>
        <end position="286"/>
    </location>
</feature>
<evidence type="ECO:0000256" key="2">
    <source>
        <dbReference type="ARBA" id="ARBA00022475"/>
    </source>
</evidence>
<evidence type="ECO:0000256" key="5">
    <source>
        <dbReference type="ARBA" id="ARBA00023136"/>
    </source>
</evidence>
<feature type="transmembrane region" description="Helical" evidence="6">
    <location>
        <begin position="224"/>
        <end position="244"/>
    </location>
</feature>
<dbReference type="OrthoDB" id="3851286at2"/>
<protein>
    <recommendedName>
        <fullName evidence="7">Copper resistance protein D domain-containing protein</fullName>
    </recommendedName>
</protein>
<dbReference type="RefSeq" id="WP_083117353.1">
    <property type="nucleotide sequence ID" value="NZ_JACKUO010000022.1"/>
</dbReference>
<feature type="transmembrane region" description="Helical" evidence="6">
    <location>
        <begin position="104"/>
        <end position="122"/>
    </location>
</feature>
<keyword evidence="9" id="KW-1185">Reference proteome</keyword>
<dbReference type="GO" id="GO:0005886">
    <property type="term" value="C:plasma membrane"/>
    <property type="evidence" value="ECO:0007669"/>
    <property type="project" value="UniProtKB-SubCell"/>
</dbReference>
<evidence type="ECO:0000256" key="3">
    <source>
        <dbReference type="ARBA" id="ARBA00022692"/>
    </source>
</evidence>
<proteinExistence type="predicted"/>
<gene>
    <name evidence="8" type="ORF">BST42_04370</name>
</gene>
<evidence type="ECO:0000259" key="7">
    <source>
        <dbReference type="Pfam" id="PF05425"/>
    </source>
</evidence>
<evidence type="ECO:0000256" key="6">
    <source>
        <dbReference type="SAM" id="Phobius"/>
    </source>
</evidence>
<dbReference type="GO" id="GO:0006825">
    <property type="term" value="P:copper ion transport"/>
    <property type="evidence" value="ECO:0007669"/>
    <property type="project" value="InterPro"/>
</dbReference>
<feature type="transmembrane region" description="Helical" evidence="6">
    <location>
        <begin position="300"/>
        <end position="324"/>
    </location>
</feature>
<evidence type="ECO:0000313" key="8">
    <source>
        <dbReference type="EMBL" id="ORB55659.1"/>
    </source>
</evidence>
<dbReference type="EMBL" id="MVIH01000002">
    <property type="protein sequence ID" value="ORB55659.1"/>
    <property type="molecule type" value="Genomic_DNA"/>
</dbReference>
<keyword evidence="3 6" id="KW-0812">Transmembrane</keyword>
<dbReference type="PANTHER" id="PTHR34820">
    <property type="entry name" value="INNER MEMBRANE PROTEIN YEBZ"/>
    <property type="match status" value="1"/>
</dbReference>
<sequence length="341" mass="35048">MPGPTPPTPAAIDVVTQVVYYLSLSIPLGIGLAISALAAPESQGGPVARQVRSLGVPAAIVVLTGVVLQVRAAAHLSAMTLAQLFVLTLAACGLVAMRWNQSRTLPLGVAAAAVVAAVIPEIPMKFTNLTRLVSSVLTAVHVLGAITWVGGLVVLAATGIAGRRNTIRDHEGVAADWARIWERFSLVATIAVGALVVSGSWLAWSHVGTLGQLLTTAYGRALAVKLVLVVLLLCAGAYNVRVLLPRIRAAQSDGDTRGLFRLAAQHFPAVVFAEALVAICVLTVVPFLRGSARAQAGSSAAVSFDLGTFGVGVVLIAAVAGAMWAGTRRPVKPLVPSTPAP</sequence>
<evidence type="ECO:0000256" key="4">
    <source>
        <dbReference type="ARBA" id="ARBA00022989"/>
    </source>
</evidence>
<accession>A0A1X0J1R7</accession>
<dbReference type="AlphaFoldDB" id="A0A1X0J1R7"/>
<dbReference type="Pfam" id="PF05425">
    <property type="entry name" value="CopD"/>
    <property type="match status" value="1"/>
</dbReference>
<feature type="transmembrane region" description="Helical" evidence="6">
    <location>
        <begin position="265"/>
        <end position="288"/>
    </location>
</feature>
<keyword evidence="4 6" id="KW-1133">Transmembrane helix</keyword>
<evidence type="ECO:0000313" key="9">
    <source>
        <dbReference type="Proteomes" id="UP000192534"/>
    </source>
</evidence>
<name>A0A1X0J1R7_MYCRH</name>
<comment type="subcellular location">
    <subcellularLocation>
        <location evidence="1">Cell membrane</location>
        <topology evidence="1">Multi-pass membrane protein</topology>
    </subcellularLocation>
</comment>
<feature type="transmembrane region" description="Helical" evidence="6">
    <location>
        <begin position="183"/>
        <end position="204"/>
    </location>
</feature>
<dbReference type="PANTHER" id="PTHR34820:SF4">
    <property type="entry name" value="INNER MEMBRANE PROTEIN YEBZ"/>
    <property type="match status" value="1"/>
</dbReference>
<dbReference type="InterPro" id="IPR008457">
    <property type="entry name" value="Cu-R_CopD_dom"/>
</dbReference>
<feature type="transmembrane region" description="Helical" evidence="6">
    <location>
        <begin position="142"/>
        <end position="162"/>
    </location>
</feature>
<reference evidence="8 9" key="1">
    <citation type="submission" date="2016-12" db="EMBL/GenBank/DDBJ databases">
        <title>The new phylogeny of genus Mycobacterium.</title>
        <authorList>
            <person name="Tortoli E."/>
            <person name="Trovato A."/>
            <person name="Cirillo D.M."/>
        </authorList>
    </citation>
    <scope>NUCLEOTIDE SEQUENCE [LARGE SCALE GENOMIC DNA]</scope>
    <source>
        <strain evidence="8 9">DSM 44223</strain>
    </source>
</reference>
<dbReference type="Proteomes" id="UP000192534">
    <property type="component" value="Unassembled WGS sequence"/>
</dbReference>
<feature type="transmembrane region" description="Helical" evidence="6">
    <location>
        <begin position="76"/>
        <end position="97"/>
    </location>
</feature>
<feature type="transmembrane region" description="Helical" evidence="6">
    <location>
        <begin position="51"/>
        <end position="70"/>
    </location>
</feature>
<organism evidence="8 9">
    <name type="scientific">Mycolicibacterium rhodesiae</name>
    <name type="common">Mycobacterium rhodesiae</name>
    <dbReference type="NCBI Taxonomy" id="36814"/>
    <lineage>
        <taxon>Bacteria</taxon>
        <taxon>Bacillati</taxon>
        <taxon>Actinomycetota</taxon>
        <taxon>Actinomycetes</taxon>
        <taxon>Mycobacteriales</taxon>
        <taxon>Mycobacteriaceae</taxon>
        <taxon>Mycolicibacterium</taxon>
    </lineage>
</organism>